<evidence type="ECO:0000313" key="3">
    <source>
        <dbReference type="Proteomes" id="UP001163046"/>
    </source>
</evidence>
<dbReference type="EMBL" id="MU826826">
    <property type="protein sequence ID" value="KAJ7375338.1"/>
    <property type="molecule type" value="Genomic_DNA"/>
</dbReference>
<dbReference type="Pfam" id="PF07525">
    <property type="entry name" value="SOCS_box"/>
    <property type="match status" value="1"/>
</dbReference>
<dbReference type="AlphaFoldDB" id="A0A9W9Z7H7"/>
<sequence>MATHGKMKVVPNNCVTTIKIPRKVESVYGVDYNPVLGLYATFNYDDGVSVWDPVSGKVLAEFEELGENFRDTLFVPGDRLAVSSSEGNHGGSIQIFTLGKDQSDSDEFEIEDLPMTYPGALALSPGRNLLVTDAFNSGEGVHEIFMDWHNLKVLKCREFDIGDEDADGGISLLCCSLDFNVTTYVYTPQILSSAKVCFNSEGEVQIQEQVTITYYMLDGEEKQIDEESITGLAHDGQNLIIAVGDEIVLLESITEGSNGHLIASDIEPSGQIRLNHEGQLMVCDTNCIKLFEYNCNPRPLQDLCRCNVRKTIHTVGYVDKVNSLAIPSMLKNYLLYK</sequence>
<accession>A0A9W9Z7H7</accession>
<dbReference type="GO" id="GO:0035556">
    <property type="term" value="P:intracellular signal transduction"/>
    <property type="evidence" value="ECO:0007669"/>
    <property type="project" value="InterPro"/>
</dbReference>
<feature type="domain" description="SOCS box" evidence="1">
    <location>
        <begin position="296"/>
        <end position="337"/>
    </location>
</feature>
<evidence type="ECO:0000313" key="2">
    <source>
        <dbReference type="EMBL" id="KAJ7375338.1"/>
    </source>
</evidence>
<dbReference type="InterPro" id="IPR036036">
    <property type="entry name" value="SOCS_box-like_dom_sf"/>
</dbReference>
<dbReference type="InterPro" id="IPR015943">
    <property type="entry name" value="WD40/YVTN_repeat-like_dom_sf"/>
</dbReference>
<dbReference type="InterPro" id="IPR001496">
    <property type="entry name" value="SOCS_box"/>
</dbReference>
<organism evidence="2 3">
    <name type="scientific">Desmophyllum pertusum</name>
    <dbReference type="NCBI Taxonomy" id="174260"/>
    <lineage>
        <taxon>Eukaryota</taxon>
        <taxon>Metazoa</taxon>
        <taxon>Cnidaria</taxon>
        <taxon>Anthozoa</taxon>
        <taxon>Hexacorallia</taxon>
        <taxon>Scleractinia</taxon>
        <taxon>Caryophylliina</taxon>
        <taxon>Caryophylliidae</taxon>
        <taxon>Desmophyllum</taxon>
    </lineage>
</organism>
<dbReference type="PROSITE" id="PS50225">
    <property type="entry name" value="SOCS"/>
    <property type="match status" value="1"/>
</dbReference>
<reference evidence="2" key="1">
    <citation type="submission" date="2023-01" db="EMBL/GenBank/DDBJ databases">
        <title>Genome assembly of the deep-sea coral Lophelia pertusa.</title>
        <authorList>
            <person name="Herrera S."/>
            <person name="Cordes E."/>
        </authorList>
    </citation>
    <scope>NUCLEOTIDE SEQUENCE</scope>
    <source>
        <strain evidence="2">USNM1676648</strain>
        <tissue evidence="2">Polyp</tissue>
    </source>
</reference>
<dbReference type="SUPFAM" id="SSF158235">
    <property type="entry name" value="SOCS box-like"/>
    <property type="match status" value="1"/>
</dbReference>
<comment type="caution">
    <text evidence="2">The sequence shown here is derived from an EMBL/GenBank/DDBJ whole genome shotgun (WGS) entry which is preliminary data.</text>
</comment>
<dbReference type="Gene3D" id="1.10.750.20">
    <property type="entry name" value="SOCS box"/>
    <property type="match status" value="1"/>
</dbReference>
<dbReference type="CDD" id="cd03587">
    <property type="entry name" value="SOCS"/>
    <property type="match status" value="1"/>
</dbReference>
<name>A0A9W9Z7H7_9CNID</name>
<dbReference type="SUPFAM" id="SSF101898">
    <property type="entry name" value="NHL repeat"/>
    <property type="match status" value="1"/>
</dbReference>
<protein>
    <recommendedName>
        <fullName evidence="1">SOCS box domain-containing protein</fullName>
    </recommendedName>
</protein>
<dbReference type="SMART" id="SM00969">
    <property type="entry name" value="SOCS_box"/>
    <property type="match status" value="1"/>
</dbReference>
<keyword evidence="3" id="KW-1185">Reference proteome</keyword>
<dbReference type="Gene3D" id="2.130.10.10">
    <property type="entry name" value="YVTN repeat-like/Quinoprotein amine dehydrogenase"/>
    <property type="match status" value="1"/>
</dbReference>
<evidence type="ECO:0000259" key="1">
    <source>
        <dbReference type="PROSITE" id="PS50225"/>
    </source>
</evidence>
<proteinExistence type="predicted"/>
<dbReference type="Proteomes" id="UP001163046">
    <property type="component" value="Unassembled WGS sequence"/>
</dbReference>
<gene>
    <name evidence="2" type="ORF">OS493_002089</name>
</gene>
<dbReference type="OrthoDB" id="5985721at2759"/>